<feature type="domain" description="MoaB/Mog" evidence="8">
    <location>
        <begin position="172"/>
        <end position="309"/>
    </location>
</feature>
<dbReference type="PANTHER" id="PTHR10192:SF16">
    <property type="entry name" value="MOLYBDOPTERIN MOLYBDENUMTRANSFERASE"/>
    <property type="match status" value="1"/>
</dbReference>
<evidence type="ECO:0000256" key="5">
    <source>
        <dbReference type="ARBA" id="ARBA00022505"/>
    </source>
</evidence>
<dbReference type="GO" id="GO:0046872">
    <property type="term" value="F:metal ion binding"/>
    <property type="evidence" value="ECO:0007669"/>
    <property type="project" value="UniProtKB-UniRule"/>
</dbReference>
<evidence type="ECO:0000313" key="9">
    <source>
        <dbReference type="EMBL" id="EHQ89700.1"/>
    </source>
</evidence>
<dbReference type="InterPro" id="IPR036688">
    <property type="entry name" value="MoeA_C_domain_IV_sf"/>
</dbReference>
<dbReference type="HOGENOM" id="CLU_010186_7_1_9"/>
<accession>H5Y419</accession>
<sequence>MKKPEHPRTSRQEALRLILARSHFQPRVERIPVREALRRVTAQETLAVNTLPNSPVSSMDGIALKSANLNGGIPATDQWQNGVDFVISNTGVGIPEDFDTVVLIEDVEIDETGKLRILNIPQPGQNVRPIGGIMQAGEVLVPAYCCLGPLQLGLLSTGGVDEVAVLAKPRVAILPTGNELVPVGYRPPRGKNVESNGIMMEAQIKIMGGEPRLYPITRDNPDELVRVIQDALAWADIVILNGGSSKGSDDRAIEVLETVGEILVYEIAYGPGKHTTLTIAGSKPIVGAVGPTMGAACAVEWYVGPLIDKYFSQPRIEPRRLKVKLLDDILGPIPFAWLEVQKTGGSYVARPIGRFASMSRLIRSNATLSTPGKSKGYKAGEIVEVELRYSPEWNRQLF</sequence>
<comment type="pathway">
    <text evidence="7">Cofactor biosynthesis; molybdopterin biosynthesis.</text>
</comment>
<dbReference type="eggNOG" id="COG0303">
    <property type="taxonomic scope" value="Bacteria"/>
</dbReference>
<dbReference type="InterPro" id="IPR036135">
    <property type="entry name" value="MoeA_linker/N_sf"/>
</dbReference>
<dbReference type="InterPro" id="IPR005110">
    <property type="entry name" value="MoeA_linker/N"/>
</dbReference>
<dbReference type="Gene3D" id="3.90.105.10">
    <property type="entry name" value="Molybdopterin biosynthesis moea protein, domain 2"/>
    <property type="match status" value="1"/>
</dbReference>
<comment type="function">
    <text evidence="1 7">Catalyzes the insertion of molybdate into adenylated molybdopterin with the concomitant release of AMP.</text>
</comment>
<dbReference type="STRING" id="768710.DesyoDRAFT_2634"/>
<evidence type="ECO:0000256" key="2">
    <source>
        <dbReference type="ARBA" id="ARBA00010763"/>
    </source>
</evidence>
<dbReference type="AlphaFoldDB" id="H5Y419"/>
<keyword evidence="10" id="KW-1185">Reference proteome</keyword>
<dbReference type="RefSeq" id="WP_007783628.1">
    <property type="nucleotide sequence ID" value="NZ_CM001441.1"/>
</dbReference>
<protein>
    <recommendedName>
        <fullName evidence="4 7">Molybdopterin molybdenumtransferase</fullName>
        <ecNumber evidence="3 7">2.10.1.1</ecNumber>
    </recommendedName>
</protein>
<dbReference type="Gene3D" id="2.40.340.10">
    <property type="entry name" value="MoeA, C-terminal, domain IV"/>
    <property type="match status" value="1"/>
</dbReference>
<evidence type="ECO:0000256" key="6">
    <source>
        <dbReference type="ARBA" id="ARBA00047317"/>
    </source>
</evidence>
<evidence type="ECO:0000256" key="3">
    <source>
        <dbReference type="ARBA" id="ARBA00013269"/>
    </source>
</evidence>
<evidence type="ECO:0000256" key="7">
    <source>
        <dbReference type="RuleBase" id="RU365090"/>
    </source>
</evidence>
<keyword evidence="7" id="KW-0460">Magnesium</keyword>
<dbReference type="GO" id="GO:0061599">
    <property type="term" value="F:molybdopterin molybdotransferase activity"/>
    <property type="evidence" value="ECO:0007669"/>
    <property type="project" value="UniProtKB-UniRule"/>
</dbReference>
<keyword evidence="7" id="KW-0501">Molybdenum cofactor biosynthesis</keyword>
<dbReference type="EC" id="2.10.1.1" evidence="3 7"/>
<reference evidence="9 10" key="1">
    <citation type="submission" date="2011-11" db="EMBL/GenBank/DDBJ databases">
        <title>The Noncontiguous Finished genome of Desulfosporosinus youngiae DSM 17734.</title>
        <authorList>
            <consortium name="US DOE Joint Genome Institute (JGI-PGF)"/>
            <person name="Lucas S."/>
            <person name="Han J."/>
            <person name="Lapidus A."/>
            <person name="Cheng J.-F."/>
            <person name="Goodwin L."/>
            <person name="Pitluck S."/>
            <person name="Peters L."/>
            <person name="Ovchinnikova G."/>
            <person name="Lu M."/>
            <person name="Land M.L."/>
            <person name="Hauser L."/>
            <person name="Pester M."/>
            <person name="Spring S."/>
            <person name="Ollivier B."/>
            <person name="Rattei T."/>
            <person name="Klenk H.-P."/>
            <person name="Wagner M."/>
            <person name="Loy A."/>
            <person name="Woyke T.J."/>
        </authorList>
    </citation>
    <scope>NUCLEOTIDE SEQUENCE [LARGE SCALE GENOMIC DNA]</scope>
    <source>
        <strain evidence="9 10">DSM 17734</strain>
    </source>
</reference>
<dbReference type="PANTHER" id="PTHR10192">
    <property type="entry name" value="MOLYBDOPTERIN BIOSYNTHESIS PROTEIN"/>
    <property type="match status" value="1"/>
</dbReference>
<dbReference type="InterPro" id="IPR001453">
    <property type="entry name" value="MoaB/Mog_dom"/>
</dbReference>
<dbReference type="Gene3D" id="3.40.980.10">
    <property type="entry name" value="MoaB/Mog-like domain"/>
    <property type="match status" value="1"/>
</dbReference>
<dbReference type="SUPFAM" id="SSF63882">
    <property type="entry name" value="MoeA N-terminal region -like"/>
    <property type="match status" value="1"/>
</dbReference>
<dbReference type="GO" id="GO:0006777">
    <property type="term" value="P:Mo-molybdopterin cofactor biosynthetic process"/>
    <property type="evidence" value="ECO:0007669"/>
    <property type="project" value="UniProtKB-UniRule"/>
</dbReference>
<dbReference type="InterPro" id="IPR038987">
    <property type="entry name" value="MoeA-like"/>
</dbReference>
<dbReference type="CDD" id="cd00887">
    <property type="entry name" value="MoeA"/>
    <property type="match status" value="1"/>
</dbReference>
<evidence type="ECO:0000259" key="8">
    <source>
        <dbReference type="SMART" id="SM00852"/>
    </source>
</evidence>
<evidence type="ECO:0000256" key="4">
    <source>
        <dbReference type="ARBA" id="ARBA00021108"/>
    </source>
</evidence>
<comment type="similarity">
    <text evidence="2 7">Belongs to the MoeA family.</text>
</comment>
<dbReference type="Pfam" id="PF00994">
    <property type="entry name" value="MoCF_biosynth"/>
    <property type="match status" value="1"/>
</dbReference>
<name>H5Y419_9FIRM</name>
<dbReference type="SMART" id="SM00852">
    <property type="entry name" value="MoCF_biosynth"/>
    <property type="match status" value="1"/>
</dbReference>
<dbReference type="GO" id="GO:0005829">
    <property type="term" value="C:cytosol"/>
    <property type="evidence" value="ECO:0007669"/>
    <property type="project" value="TreeGrafter"/>
</dbReference>
<evidence type="ECO:0000256" key="1">
    <source>
        <dbReference type="ARBA" id="ARBA00002901"/>
    </source>
</evidence>
<dbReference type="Gene3D" id="2.170.190.11">
    <property type="entry name" value="Molybdopterin biosynthesis moea protein, domain 3"/>
    <property type="match status" value="1"/>
</dbReference>
<keyword evidence="7" id="KW-0479">Metal-binding</keyword>
<evidence type="ECO:0000313" key="10">
    <source>
        <dbReference type="Proteomes" id="UP000005104"/>
    </source>
</evidence>
<keyword evidence="7" id="KW-0808">Transferase</keyword>
<dbReference type="Proteomes" id="UP000005104">
    <property type="component" value="Chromosome"/>
</dbReference>
<proteinExistence type="inferred from homology"/>
<dbReference type="InterPro" id="IPR036425">
    <property type="entry name" value="MoaB/Mog-like_dom_sf"/>
</dbReference>
<dbReference type="UniPathway" id="UPA00344"/>
<gene>
    <name evidence="9" type="ORF">DesyoDRAFT_2634</name>
</gene>
<keyword evidence="5 7" id="KW-0500">Molybdenum</keyword>
<dbReference type="Pfam" id="PF03453">
    <property type="entry name" value="MoeA_N"/>
    <property type="match status" value="1"/>
</dbReference>
<organism evidence="9 10">
    <name type="scientific">Desulfosporosinus youngiae DSM 17734</name>
    <dbReference type="NCBI Taxonomy" id="768710"/>
    <lineage>
        <taxon>Bacteria</taxon>
        <taxon>Bacillati</taxon>
        <taxon>Bacillota</taxon>
        <taxon>Clostridia</taxon>
        <taxon>Eubacteriales</taxon>
        <taxon>Desulfitobacteriaceae</taxon>
        <taxon>Desulfosporosinus</taxon>
    </lineage>
</organism>
<dbReference type="SUPFAM" id="SSF53218">
    <property type="entry name" value="Molybdenum cofactor biosynthesis proteins"/>
    <property type="match status" value="1"/>
</dbReference>
<comment type="catalytic activity">
    <reaction evidence="6">
        <text>adenylyl-molybdopterin + molybdate = Mo-molybdopterin + AMP + H(+)</text>
        <dbReference type="Rhea" id="RHEA:35047"/>
        <dbReference type="ChEBI" id="CHEBI:15378"/>
        <dbReference type="ChEBI" id="CHEBI:36264"/>
        <dbReference type="ChEBI" id="CHEBI:62727"/>
        <dbReference type="ChEBI" id="CHEBI:71302"/>
        <dbReference type="ChEBI" id="CHEBI:456215"/>
        <dbReference type="EC" id="2.10.1.1"/>
    </reaction>
</comment>
<comment type="cofactor">
    <cofactor evidence="7">
        <name>Mg(2+)</name>
        <dbReference type="ChEBI" id="CHEBI:18420"/>
    </cofactor>
</comment>
<dbReference type="EMBL" id="CM001441">
    <property type="protein sequence ID" value="EHQ89700.1"/>
    <property type="molecule type" value="Genomic_DNA"/>
</dbReference>
<dbReference type="OrthoDB" id="9804758at2"/>